<name>A0A939K0J0_9BACT</name>
<keyword evidence="2" id="KW-1185">Reference proteome</keyword>
<evidence type="ECO:0000313" key="1">
    <source>
        <dbReference type="EMBL" id="MBO0932528.1"/>
    </source>
</evidence>
<dbReference type="Pfam" id="PF01527">
    <property type="entry name" value="HTH_Tnp_1"/>
    <property type="match status" value="1"/>
</dbReference>
<protein>
    <submittedName>
        <fullName evidence="1">Transposase</fullName>
    </submittedName>
</protein>
<dbReference type="Proteomes" id="UP000664795">
    <property type="component" value="Unassembled WGS sequence"/>
</dbReference>
<dbReference type="InterPro" id="IPR002514">
    <property type="entry name" value="Transposase_8"/>
</dbReference>
<organism evidence="1 2">
    <name type="scientific">Fibrella aquatilis</name>
    <dbReference type="NCBI Taxonomy" id="2817059"/>
    <lineage>
        <taxon>Bacteria</taxon>
        <taxon>Pseudomonadati</taxon>
        <taxon>Bacteroidota</taxon>
        <taxon>Cytophagia</taxon>
        <taxon>Cytophagales</taxon>
        <taxon>Spirosomataceae</taxon>
        <taxon>Fibrella</taxon>
    </lineage>
</organism>
<dbReference type="GO" id="GO:0003677">
    <property type="term" value="F:DNA binding"/>
    <property type="evidence" value="ECO:0007669"/>
    <property type="project" value="InterPro"/>
</dbReference>
<reference evidence="1 2" key="1">
    <citation type="submission" date="2021-03" db="EMBL/GenBank/DDBJ databases">
        <title>Fibrella sp. HMF5036 genome sequencing and assembly.</title>
        <authorList>
            <person name="Kang H."/>
            <person name="Kim H."/>
            <person name="Bae S."/>
            <person name="Joh K."/>
        </authorList>
    </citation>
    <scope>NUCLEOTIDE SEQUENCE [LARGE SCALE GENOMIC DNA]</scope>
    <source>
        <strain evidence="1 2">HMF5036</strain>
    </source>
</reference>
<dbReference type="EMBL" id="JAFMYU010000013">
    <property type="protein sequence ID" value="MBO0932528.1"/>
    <property type="molecule type" value="Genomic_DNA"/>
</dbReference>
<sequence>MAAVIVFALRQADSGKVSLEVCCKKGISEASVAADYFYNWKKKYSGLGVSVLRRLCQLEYKNQQLRQLVADLISNKQRL</sequence>
<proteinExistence type="predicted"/>
<dbReference type="AlphaFoldDB" id="A0A939K0J0"/>
<dbReference type="GO" id="GO:0006313">
    <property type="term" value="P:DNA transposition"/>
    <property type="evidence" value="ECO:0007669"/>
    <property type="project" value="InterPro"/>
</dbReference>
<accession>A0A939K0J0</accession>
<dbReference type="GO" id="GO:0004803">
    <property type="term" value="F:transposase activity"/>
    <property type="evidence" value="ECO:0007669"/>
    <property type="project" value="InterPro"/>
</dbReference>
<gene>
    <name evidence="1" type="ORF">J2I48_16065</name>
</gene>
<comment type="caution">
    <text evidence="1">The sequence shown here is derived from an EMBL/GenBank/DDBJ whole genome shotgun (WGS) entry which is preliminary data.</text>
</comment>
<evidence type="ECO:0000313" key="2">
    <source>
        <dbReference type="Proteomes" id="UP000664795"/>
    </source>
</evidence>